<sequence length="181" mass="20095">MKCGSWTSNFLTFLDTTCNLTHPTFPNLSAITSSRPQPPQSQLPVPSSLDLEMGRRADDTLHTVLDAKHGLAWEKIVVSFCLASASELAVASIQEGHHFPPMYCLYSAAVILAFTLLFVSKYISSNAKYLTISHALQHISIFFVATAFFVAMTIPFHFWLRCSSWAIYAIAILTILACRFS</sequence>
<keyword evidence="1" id="KW-1133">Transmembrane helix</keyword>
<dbReference type="EMBL" id="JBJKBG010000002">
    <property type="protein sequence ID" value="KAL3748680.1"/>
    <property type="molecule type" value="Genomic_DNA"/>
</dbReference>
<keyword evidence="1" id="KW-0812">Transmembrane</keyword>
<reference evidence="2 3" key="1">
    <citation type="submission" date="2024-11" db="EMBL/GenBank/DDBJ databases">
        <title>Chromosome-level genome assembly of Eucalyptus globulus Labill. provides insights into its genome evolution.</title>
        <authorList>
            <person name="Li X."/>
        </authorList>
    </citation>
    <scope>NUCLEOTIDE SEQUENCE [LARGE SCALE GENOMIC DNA]</scope>
    <source>
        <strain evidence="2">CL2024</strain>
        <tissue evidence="2">Fresh tender leaves</tissue>
    </source>
</reference>
<accession>A0ABD3LK23</accession>
<dbReference type="Proteomes" id="UP001634007">
    <property type="component" value="Unassembled WGS sequence"/>
</dbReference>
<gene>
    <name evidence="2" type="ORF">ACJRO7_009853</name>
</gene>
<comment type="caution">
    <text evidence="2">The sequence shown here is derived from an EMBL/GenBank/DDBJ whole genome shotgun (WGS) entry which is preliminary data.</text>
</comment>
<dbReference type="PANTHER" id="PTHR34741">
    <property type="entry name" value="IMAP FAMILY MEMBER 1, PUTATIVE-RELATED"/>
    <property type="match status" value="1"/>
</dbReference>
<feature type="transmembrane region" description="Helical" evidence="1">
    <location>
        <begin position="135"/>
        <end position="152"/>
    </location>
</feature>
<protein>
    <submittedName>
        <fullName evidence="2">Uncharacterized protein</fullName>
    </submittedName>
</protein>
<feature type="transmembrane region" description="Helical" evidence="1">
    <location>
        <begin position="158"/>
        <end position="178"/>
    </location>
</feature>
<feature type="transmembrane region" description="Helical" evidence="1">
    <location>
        <begin position="105"/>
        <end position="123"/>
    </location>
</feature>
<name>A0ABD3LK23_EUCGL</name>
<organism evidence="2 3">
    <name type="scientific">Eucalyptus globulus</name>
    <name type="common">Tasmanian blue gum</name>
    <dbReference type="NCBI Taxonomy" id="34317"/>
    <lineage>
        <taxon>Eukaryota</taxon>
        <taxon>Viridiplantae</taxon>
        <taxon>Streptophyta</taxon>
        <taxon>Embryophyta</taxon>
        <taxon>Tracheophyta</taxon>
        <taxon>Spermatophyta</taxon>
        <taxon>Magnoliopsida</taxon>
        <taxon>eudicotyledons</taxon>
        <taxon>Gunneridae</taxon>
        <taxon>Pentapetalae</taxon>
        <taxon>rosids</taxon>
        <taxon>malvids</taxon>
        <taxon>Myrtales</taxon>
        <taxon>Myrtaceae</taxon>
        <taxon>Myrtoideae</taxon>
        <taxon>Eucalypteae</taxon>
        <taxon>Eucalyptus</taxon>
    </lineage>
</organism>
<evidence type="ECO:0000313" key="2">
    <source>
        <dbReference type="EMBL" id="KAL3748680.1"/>
    </source>
</evidence>
<proteinExistence type="predicted"/>
<keyword evidence="3" id="KW-1185">Reference proteome</keyword>
<evidence type="ECO:0000256" key="1">
    <source>
        <dbReference type="SAM" id="Phobius"/>
    </source>
</evidence>
<dbReference type="PANTHER" id="PTHR34741:SF2">
    <property type="entry name" value="VESICLE TRANSPORT PROTEIN"/>
    <property type="match status" value="1"/>
</dbReference>
<keyword evidence="1" id="KW-0472">Membrane</keyword>
<evidence type="ECO:0000313" key="3">
    <source>
        <dbReference type="Proteomes" id="UP001634007"/>
    </source>
</evidence>
<dbReference type="AlphaFoldDB" id="A0ABD3LK23"/>